<dbReference type="InterPro" id="IPR029024">
    <property type="entry name" value="TerB-like"/>
</dbReference>
<comment type="caution">
    <text evidence="1">The sequence shown here is derived from an EMBL/GenBank/DDBJ whole genome shotgun (WGS) entry which is preliminary data.</text>
</comment>
<dbReference type="AlphaFoldDB" id="A0A512ME12"/>
<gene>
    <name evidence="1" type="ORF">BGE01nite_42610</name>
</gene>
<sequence length="136" mass="15202">MFSASTIGSGSNEISPIMTQTQREALFDLLSLSIYADAHVSLAEEDLLKQAFVKKGWKSEYPKNLFIDESFARAREAADSDEAMFDYLNERAALFTSKGVQQEACDILKAILEVDGETAEENEFYSLFVQALPMLK</sequence>
<name>A0A512ME12_9BACT</name>
<dbReference type="SUPFAM" id="SSF158682">
    <property type="entry name" value="TerB-like"/>
    <property type="match status" value="1"/>
</dbReference>
<evidence type="ECO:0000313" key="1">
    <source>
        <dbReference type="EMBL" id="GEP44970.1"/>
    </source>
</evidence>
<reference evidence="1 2" key="1">
    <citation type="submission" date="2019-07" db="EMBL/GenBank/DDBJ databases">
        <title>Whole genome shotgun sequence of Brevifollis gellanilyticus NBRC 108608.</title>
        <authorList>
            <person name="Hosoyama A."/>
            <person name="Uohara A."/>
            <person name="Ohji S."/>
            <person name="Ichikawa N."/>
        </authorList>
    </citation>
    <scope>NUCLEOTIDE SEQUENCE [LARGE SCALE GENOMIC DNA]</scope>
    <source>
        <strain evidence="1 2">NBRC 108608</strain>
    </source>
</reference>
<dbReference type="EMBL" id="BKAG01000039">
    <property type="protein sequence ID" value="GEP44970.1"/>
    <property type="molecule type" value="Genomic_DNA"/>
</dbReference>
<evidence type="ECO:0000313" key="2">
    <source>
        <dbReference type="Proteomes" id="UP000321577"/>
    </source>
</evidence>
<organism evidence="1 2">
    <name type="scientific">Brevifollis gellanilyticus</name>
    <dbReference type="NCBI Taxonomy" id="748831"/>
    <lineage>
        <taxon>Bacteria</taxon>
        <taxon>Pseudomonadati</taxon>
        <taxon>Verrucomicrobiota</taxon>
        <taxon>Verrucomicrobiia</taxon>
        <taxon>Verrucomicrobiales</taxon>
        <taxon>Verrucomicrobiaceae</taxon>
    </lineage>
</organism>
<proteinExistence type="predicted"/>
<accession>A0A512ME12</accession>
<protein>
    <recommendedName>
        <fullName evidence="3">Co-chaperone DjlA N-terminal domain-containing protein</fullName>
    </recommendedName>
</protein>
<keyword evidence="2" id="KW-1185">Reference proteome</keyword>
<evidence type="ECO:0008006" key="3">
    <source>
        <dbReference type="Google" id="ProtNLM"/>
    </source>
</evidence>
<dbReference type="Proteomes" id="UP000321577">
    <property type="component" value="Unassembled WGS sequence"/>
</dbReference>